<gene>
    <name evidence="10" type="ORF">D3273_25980</name>
</gene>
<dbReference type="AlphaFoldDB" id="A0A4Q2TY70"/>
<feature type="transmembrane region" description="Helical" evidence="7">
    <location>
        <begin position="573"/>
        <end position="593"/>
    </location>
</feature>
<dbReference type="PROSITE" id="PS50110">
    <property type="entry name" value="RESPONSE_REGULATORY"/>
    <property type="match status" value="1"/>
</dbReference>
<evidence type="ECO:0000256" key="6">
    <source>
        <dbReference type="PROSITE-ProRule" id="PRU00169"/>
    </source>
</evidence>
<dbReference type="Pfam" id="PF00512">
    <property type="entry name" value="HisKA"/>
    <property type="match status" value="1"/>
</dbReference>
<dbReference type="SMART" id="SM00388">
    <property type="entry name" value="HisKA"/>
    <property type="match status" value="1"/>
</dbReference>
<dbReference type="InterPro" id="IPR004358">
    <property type="entry name" value="Sig_transdc_His_kin-like_C"/>
</dbReference>
<evidence type="ECO:0000256" key="1">
    <source>
        <dbReference type="ARBA" id="ARBA00000085"/>
    </source>
</evidence>
<evidence type="ECO:0000259" key="8">
    <source>
        <dbReference type="PROSITE" id="PS50109"/>
    </source>
</evidence>
<dbReference type="SUPFAM" id="SSF52172">
    <property type="entry name" value="CheY-like"/>
    <property type="match status" value="1"/>
</dbReference>
<accession>A0A4Q2TY70</accession>
<feature type="domain" description="Histidine kinase" evidence="8">
    <location>
        <begin position="683"/>
        <end position="900"/>
    </location>
</feature>
<feature type="transmembrane region" description="Helical" evidence="7">
    <location>
        <begin position="613"/>
        <end position="632"/>
    </location>
</feature>
<dbReference type="EC" id="2.7.13.3" evidence="2"/>
<evidence type="ECO:0000256" key="7">
    <source>
        <dbReference type="SAM" id="Phobius"/>
    </source>
</evidence>
<keyword evidence="4" id="KW-0808">Transferase</keyword>
<dbReference type="RefSeq" id="WP_129229863.1">
    <property type="nucleotide sequence ID" value="NZ_QYBB01000074.1"/>
</dbReference>
<keyword evidence="7" id="KW-1133">Transmembrane helix</keyword>
<feature type="transmembrane region" description="Helical" evidence="7">
    <location>
        <begin position="221"/>
        <end position="241"/>
    </location>
</feature>
<dbReference type="SUPFAM" id="SSF55874">
    <property type="entry name" value="ATPase domain of HSP90 chaperone/DNA topoisomerase II/histidine kinase"/>
    <property type="match status" value="1"/>
</dbReference>
<feature type="domain" description="Response regulatory" evidence="9">
    <location>
        <begin position="923"/>
        <end position="1038"/>
    </location>
</feature>
<dbReference type="PRINTS" id="PR00344">
    <property type="entry name" value="BCTRLSENSOR"/>
</dbReference>
<dbReference type="GO" id="GO:0000155">
    <property type="term" value="F:phosphorelay sensor kinase activity"/>
    <property type="evidence" value="ECO:0007669"/>
    <property type="project" value="InterPro"/>
</dbReference>
<dbReference type="InterPro" id="IPR003594">
    <property type="entry name" value="HATPase_dom"/>
</dbReference>
<dbReference type="InterPro" id="IPR001789">
    <property type="entry name" value="Sig_transdc_resp-reg_receiver"/>
</dbReference>
<dbReference type="PANTHER" id="PTHR43047">
    <property type="entry name" value="TWO-COMPONENT HISTIDINE PROTEIN KINASE"/>
    <property type="match status" value="1"/>
</dbReference>
<dbReference type="CDD" id="cd00156">
    <property type="entry name" value="REC"/>
    <property type="match status" value="1"/>
</dbReference>
<evidence type="ECO:0000256" key="2">
    <source>
        <dbReference type="ARBA" id="ARBA00012438"/>
    </source>
</evidence>
<evidence type="ECO:0000313" key="10">
    <source>
        <dbReference type="EMBL" id="RYC29052.1"/>
    </source>
</evidence>
<dbReference type="Pfam" id="PF02518">
    <property type="entry name" value="HATPase_c"/>
    <property type="match status" value="1"/>
</dbReference>
<feature type="transmembrane region" description="Helical" evidence="7">
    <location>
        <begin position="431"/>
        <end position="454"/>
    </location>
</feature>
<dbReference type="InterPro" id="IPR011006">
    <property type="entry name" value="CheY-like_superfamily"/>
</dbReference>
<dbReference type="CDD" id="cd00082">
    <property type="entry name" value="HisKA"/>
    <property type="match status" value="1"/>
</dbReference>
<dbReference type="Gene3D" id="1.10.4160.10">
    <property type="entry name" value="Hydantoin permease"/>
    <property type="match status" value="1"/>
</dbReference>
<dbReference type="InterPro" id="IPR036097">
    <property type="entry name" value="HisK_dim/P_sf"/>
</dbReference>
<evidence type="ECO:0000259" key="9">
    <source>
        <dbReference type="PROSITE" id="PS50110"/>
    </source>
</evidence>
<dbReference type="EMBL" id="QYBB01000074">
    <property type="protein sequence ID" value="RYC29052.1"/>
    <property type="molecule type" value="Genomic_DNA"/>
</dbReference>
<feature type="transmembrane region" description="Helical" evidence="7">
    <location>
        <begin position="152"/>
        <end position="171"/>
    </location>
</feature>
<feature type="transmembrane region" description="Helical" evidence="7">
    <location>
        <begin position="390"/>
        <end position="410"/>
    </location>
</feature>
<proteinExistence type="predicted"/>
<reference evidence="10 11" key="1">
    <citation type="submission" date="2018-12" db="EMBL/GenBank/DDBJ databases">
        <authorList>
            <person name="Grouzdev D.S."/>
            <person name="Krutkina M.S."/>
        </authorList>
    </citation>
    <scope>NUCLEOTIDE SEQUENCE [LARGE SCALE GENOMIC DNA]</scope>
    <source>
        <strain evidence="10 11">RmlP026</strain>
    </source>
</reference>
<feature type="modified residue" description="4-aspartylphosphate" evidence="6">
    <location>
        <position position="972"/>
    </location>
</feature>
<evidence type="ECO:0000313" key="11">
    <source>
        <dbReference type="Proteomes" id="UP000290759"/>
    </source>
</evidence>
<dbReference type="SMART" id="SM00387">
    <property type="entry name" value="HATPase_c"/>
    <property type="match status" value="1"/>
</dbReference>
<feature type="transmembrane region" description="Helical" evidence="7">
    <location>
        <begin position="43"/>
        <end position="67"/>
    </location>
</feature>
<organism evidence="10 11">
    <name type="scientific">Lichenibacterium minor</name>
    <dbReference type="NCBI Taxonomy" id="2316528"/>
    <lineage>
        <taxon>Bacteria</taxon>
        <taxon>Pseudomonadati</taxon>
        <taxon>Pseudomonadota</taxon>
        <taxon>Alphaproteobacteria</taxon>
        <taxon>Hyphomicrobiales</taxon>
        <taxon>Lichenihabitantaceae</taxon>
        <taxon>Lichenibacterium</taxon>
    </lineage>
</organism>
<dbReference type="InterPro" id="IPR003661">
    <property type="entry name" value="HisK_dim/P_dom"/>
</dbReference>
<keyword evidence="11" id="KW-1185">Reference proteome</keyword>
<dbReference type="InterPro" id="IPR005467">
    <property type="entry name" value="His_kinase_dom"/>
</dbReference>
<dbReference type="SUPFAM" id="SSF47384">
    <property type="entry name" value="Homodimeric domain of signal transducing histidine kinase"/>
    <property type="match status" value="1"/>
</dbReference>
<sequence length="1138" mass="121122">MGGSQRIDRVRRQYNRWAGDQTLEDYALRFTAKGARRWSSLRVANTALGAISFLALEAIGAAITLNYGFSNAAAAILVVCGLMAAGGVPICLYAARAGVDIDLLTRGAGFGYLGSTVTSLIYASFTFIFFAIEAVILSTALELCFGVPRPVGYLVGALAVIPLVTHGITFISRFQLWTQPVWLVLQVVPFAGLLLMDPGAIPRWTAFAGLHGDPSGALSLPLFGAAAAVVFSLAGQIGEQVDFLRFLPRLPARARAGERGRWWLSLLAAGPGWVVLGAAKLLAGSFLAVFALGHGVSFAEAGDPTHLYLAAFGHVLPGQSLALAATGLFVVLAQLKINVTNAYAGSIAWSNFFSRLTHSHPGRVVWLVFNVVIALLLMELGVWKTLEQTLGLYADVAVAWVAALVADLAVNKPLGLSPRHIEFKRAHSYDVNPVGLGAMLLACACSIPATLGLYGSAAHALAPFLSLGVSFACVPAIAALTRGRYYLARAPCEGWRDRDAILCCICEHPFEPEDMAHCPAYAGPICSLCCSLDARCHDLCKPHATAGAQARAVARSILPEPVAGRLGTPFIRYVAIFVLASAAIGAILGLVGLESASSPATDAPSVGTVLMRAFFGLVLVVGVAAWLFVLSGQSRRAAEAEMERQAKLLMEEIEAHGRTDAALQRAKEAAEAANDAKSRYVVGLSHELRTPLNAILGYTQLLENNPAVAGRPRDQIRVVGRSARHLSGLIDGLLDIAKIEGGRLHLERDQVRLAEFLDGLGGMIRVEAEAKGLQFRIERPAVLPDAVHTDEKRLRQVLINLLSNAVKFTAAGEVVLRLAYRSPIAEFTVVDTGPGIAEHDRERIFAPFERGALGQSQPGTGTGLGLTITKLLTGIMGGEVTVQSEPGRGSAFAVKLLLSEVTDPRPAAAPARRIRGYAGVRRTLMVVDDDPVHRDLMVELLEPLGFILMSAPDGPSCLALAEHCRPDLFLLDVSMPGLDGWTLAERLRRSGHRDARVLMLSANAIEVHRNASAEPFHDGFLLKPVDLDAVLAAIGRLLGLGWILEEADGAAPRPAERLVPSITLPPRDIADLRALGELGLVRGIGFKLDEIALDDPGRGPAVARLRGLAQSCDLPRFMAELEALADRAGAVEKADVDA</sequence>
<dbReference type="PROSITE" id="PS50109">
    <property type="entry name" value="HIS_KIN"/>
    <property type="match status" value="1"/>
</dbReference>
<dbReference type="InterPro" id="IPR036890">
    <property type="entry name" value="HATPase_C_sf"/>
</dbReference>
<dbReference type="CDD" id="cd16922">
    <property type="entry name" value="HATPase_EvgS-ArcB-TorS-like"/>
    <property type="match status" value="1"/>
</dbReference>
<feature type="transmembrane region" description="Helical" evidence="7">
    <location>
        <begin position="364"/>
        <end position="384"/>
    </location>
</feature>
<keyword evidence="5" id="KW-0418">Kinase</keyword>
<keyword evidence="3 6" id="KW-0597">Phosphoprotein</keyword>
<dbReference type="Gene3D" id="3.40.50.2300">
    <property type="match status" value="1"/>
</dbReference>
<comment type="catalytic activity">
    <reaction evidence="1">
        <text>ATP + protein L-histidine = ADP + protein N-phospho-L-histidine.</text>
        <dbReference type="EC" id="2.7.13.3"/>
    </reaction>
</comment>
<feature type="transmembrane region" description="Helical" evidence="7">
    <location>
        <begin position="107"/>
        <end position="132"/>
    </location>
</feature>
<protein>
    <recommendedName>
        <fullName evidence="2">histidine kinase</fullName>
        <ecNumber evidence="2">2.7.13.3</ecNumber>
    </recommendedName>
</protein>
<dbReference type="Gene3D" id="1.10.287.130">
    <property type="match status" value="1"/>
</dbReference>
<dbReference type="SMART" id="SM00448">
    <property type="entry name" value="REC"/>
    <property type="match status" value="1"/>
</dbReference>
<keyword evidence="7" id="KW-0472">Membrane</keyword>
<feature type="transmembrane region" description="Helical" evidence="7">
    <location>
        <begin position="183"/>
        <end position="201"/>
    </location>
</feature>
<dbReference type="OrthoDB" id="9801651at2"/>
<keyword evidence="7" id="KW-0812">Transmembrane</keyword>
<dbReference type="Pfam" id="PF00072">
    <property type="entry name" value="Response_reg"/>
    <property type="match status" value="1"/>
</dbReference>
<reference evidence="10 11" key="2">
    <citation type="submission" date="2019-02" db="EMBL/GenBank/DDBJ databases">
        <title>'Lichenibacterium ramalinii' gen. nov. sp. nov., 'Lichenibacterium minor' gen. nov. sp. nov.</title>
        <authorList>
            <person name="Pankratov T."/>
        </authorList>
    </citation>
    <scope>NUCLEOTIDE SEQUENCE [LARGE SCALE GENOMIC DNA]</scope>
    <source>
        <strain evidence="10 11">RmlP026</strain>
    </source>
</reference>
<dbReference type="Gene3D" id="3.30.565.10">
    <property type="entry name" value="Histidine kinase-like ATPase, C-terminal domain"/>
    <property type="match status" value="1"/>
</dbReference>
<name>A0A4Q2TY70_9HYPH</name>
<feature type="transmembrane region" description="Helical" evidence="7">
    <location>
        <begin position="460"/>
        <end position="480"/>
    </location>
</feature>
<feature type="transmembrane region" description="Helical" evidence="7">
    <location>
        <begin position="311"/>
        <end position="333"/>
    </location>
</feature>
<dbReference type="Proteomes" id="UP000290759">
    <property type="component" value="Unassembled WGS sequence"/>
</dbReference>
<feature type="transmembrane region" description="Helical" evidence="7">
    <location>
        <begin position="73"/>
        <end position="95"/>
    </location>
</feature>
<evidence type="ECO:0000256" key="3">
    <source>
        <dbReference type="ARBA" id="ARBA00022553"/>
    </source>
</evidence>
<evidence type="ECO:0000256" key="4">
    <source>
        <dbReference type="ARBA" id="ARBA00022679"/>
    </source>
</evidence>
<comment type="caution">
    <text evidence="10">The sequence shown here is derived from an EMBL/GenBank/DDBJ whole genome shotgun (WGS) entry which is preliminary data.</text>
</comment>
<evidence type="ECO:0000256" key="5">
    <source>
        <dbReference type="ARBA" id="ARBA00022777"/>
    </source>
</evidence>
<feature type="transmembrane region" description="Helical" evidence="7">
    <location>
        <begin position="262"/>
        <end position="291"/>
    </location>
</feature>